<evidence type="ECO:0000313" key="1">
    <source>
        <dbReference type="EMBL" id="KGQ02183.1"/>
    </source>
</evidence>
<dbReference type="STRING" id="502779.A0A0A2V409"/>
<dbReference type="Proteomes" id="UP000002059">
    <property type="component" value="Partially assembled WGS sequence"/>
</dbReference>
<accession>A0A0A2V409</accession>
<sequence>MEDQQTPRLFEPNSWASQTRRTVTCSTTGAKLPISHEPFARESAEKHATAFSDCKPLPGVEKLLLNLSRARSASIGNRLSWLWHPAQRAIDTN</sequence>
<gene>
    <name evidence="1" type="ORF">PAAG_11139</name>
</gene>
<organism evidence="1 2">
    <name type="scientific">Paracoccidioides lutzii (strain ATCC MYA-826 / Pb01)</name>
    <name type="common">Paracoccidioides brasiliensis</name>
    <dbReference type="NCBI Taxonomy" id="502779"/>
    <lineage>
        <taxon>Eukaryota</taxon>
        <taxon>Fungi</taxon>
        <taxon>Dikarya</taxon>
        <taxon>Ascomycota</taxon>
        <taxon>Pezizomycotina</taxon>
        <taxon>Eurotiomycetes</taxon>
        <taxon>Eurotiomycetidae</taxon>
        <taxon>Onygenales</taxon>
        <taxon>Ajellomycetaceae</taxon>
        <taxon>Paracoccidioides</taxon>
    </lineage>
</organism>
<dbReference type="EMBL" id="KN293992">
    <property type="protein sequence ID" value="KGQ02183.1"/>
    <property type="molecule type" value="Genomic_DNA"/>
</dbReference>
<dbReference type="HOGENOM" id="CLU_2400270_0_0_1"/>
<dbReference type="AlphaFoldDB" id="A0A0A2V409"/>
<name>A0A0A2V409_PARBA</name>
<proteinExistence type="predicted"/>
<keyword evidence="2" id="KW-1185">Reference proteome</keyword>
<evidence type="ECO:0000313" key="2">
    <source>
        <dbReference type="Proteomes" id="UP000002059"/>
    </source>
</evidence>
<dbReference type="VEuPathDB" id="FungiDB:PAAG_11139"/>
<reference evidence="1 2" key="1">
    <citation type="journal article" date="2011" name="PLoS Genet.">
        <title>Comparative genomic analysis of human fungal pathogens causing paracoccidioidomycosis.</title>
        <authorList>
            <person name="Desjardins C.A."/>
            <person name="Champion M.D."/>
            <person name="Holder J.W."/>
            <person name="Muszewska A."/>
            <person name="Goldberg J."/>
            <person name="Bailao A.M."/>
            <person name="Brigido M.M."/>
            <person name="Ferreira M.E."/>
            <person name="Garcia A.M."/>
            <person name="Grynberg M."/>
            <person name="Gujja S."/>
            <person name="Heiman D.I."/>
            <person name="Henn M.R."/>
            <person name="Kodira C.D."/>
            <person name="Leon-Narvaez H."/>
            <person name="Longo L.V."/>
            <person name="Ma L.J."/>
            <person name="Malavazi I."/>
            <person name="Matsuo A.L."/>
            <person name="Morais F.V."/>
            <person name="Pereira M."/>
            <person name="Rodriguez-Brito S."/>
            <person name="Sakthikumar S."/>
            <person name="Salem-Izacc S.M."/>
            <person name="Sykes S.M."/>
            <person name="Teixeira M.M."/>
            <person name="Vallejo M.C."/>
            <person name="Walter M.E."/>
            <person name="Yandava C."/>
            <person name="Young S."/>
            <person name="Zeng Q."/>
            <person name="Zucker J."/>
            <person name="Felipe M.S."/>
            <person name="Goldman G.H."/>
            <person name="Haas B.J."/>
            <person name="McEwen J.G."/>
            <person name="Nino-Vega G."/>
            <person name="Puccia R."/>
            <person name="San-Blas G."/>
            <person name="Soares C.M."/>
            <person name="Birren B.W."/>
            <person name="Cuomo C.A."/>
        </authorList>
    </citation>
    <scope>NUCLEOTIDE SEQUENCE [LARGE SCALE GENOMIC DNA]</scope>
    <source>
        <strain evidence="2">ATCC MYA-826 / Pb01</strain>
    </source>
</reference>
<dbReference type="GeneID" id="26970248"/>
<dbReference type="RefSeq" id="XP_015703643.1">
    <property type="nucleotide sequence ID" value="XM_015846839.1"/>
</dbReference>
<protein>
    <submittedName>
        <fullName evidence="1">Uncharacterized protein</fullName>
    </submittedName>
</protein>
<dbReference type="KEGG" id="pbl:PAAG_11139"/>